<dbReference type="CDD" id="cd01347">
    <property type="entry name" value="ligand_gated_channel"/>
    <property type="match status" value="1"/>
</dbReference>
<evidence type="ECO:0000256" key="6">
    <source>
        <dbReference type="ARBA" id="ARBA00023065"/>
    </source>
</evidence>
<evidence type="ECO:0000259" key="13">
    <source>
        <dbReference type="Pfam" id="PF00593"/>
    </source>
</evidence>
<dbReference type="SUPFAM" id="SSF56935">
    <property type="entry name" value="Porins"/>
    <property type="match status" value="1"/>
</dbReference>
<evidence type="ECO:0000256" key="9">
    <source>
        <dbReference type="ARBA" id="ARBA00023237"/>
    </source>
</evidence>
<evidence type="ECO:0000256" key="3">
    <source>
        <dbReference type="ARBA" id="ARBA00022452"/>
    </source>
</evidence>
<feature type="chain" id="PRO_5012862623" evidence="12">
    <location>
        <begin position="22"/>
        <end position="613"/>
    </location>
</feature>
<dbReference type="RefSeq" id="WP_076449402.1">
    <property type="nucleotide sequence ID" value="NZ_FTOQ01000011.1"/>
</dbReference>
<dbReference type="PANTHER" id="PTHR30069:SF53">
    <property type="entry name" value="COLICIN I RECEPTOR-RELATED"/>
    <property type="match status" value="1"/>
</dbReference>
<dbReference type="PROSITE" id="PS52016">
    <property type="entry name" value="TONB_DEPENDENT_REC_3"/>
    <property type="match status" value="1"/>
</dbReference>
<evidence type="ECO:0000256" key="1">
    <source>
        <dbReference type="ARBA" id="ARBA00004571"/>
    </source>
</evidence>
<feature type="signal peptide" evidence="12">
    <location>
        <begin position="1"/>
        <end position="21"/>
    </location>
</feature>
<dbReference type="InterPro" id="IPR012910">
    <property type="entry name" value="Plug_dom"/>
</dbReference>
<dbReference type="InterPro" id="IPR036942">
    <property type="entry name" value="Beta-barrel_TonB_sf"/>
</dbReference>
<evidence type="ECO:0000256" key="12">
    <source>
        <dbReference type="SAM" id="SignalP"/>
    </source>
</evidence>
<dbReference type="Gene3D" id="2.170.130.10">
    <property type="entry name" value="TonB-dependent receptor, plug domain"/>
    <property type="match status" value="1"/>
</dbReference>
<feature type="domain" description="TonB-dependent receptor-like beta-barrel" evidence="13">
    <location>
        <begin position="180"/>
        <end position="587"/>
    </location>
</feature>
<dbReference type="OrthoDB" id="9760333at2"/>
<evidence type="ECO:0000259" key="14">
    <source>
        <dbReference type="Pfam" id="PF07715"/>
    </source>
</evidence>
<sequence>MSRLFSGVSVLALSLPLSVHAQDVLELAPITVYGNVTDLPLSRTGATATVIGEEELEDAPAQTLAETVAAQPGVSYTQTGGPGQPAFVRLRGLPQRYAPVLVNGIDVTDPSGVQSQFDWSNILSGGVTGAEIVKGSQSALYGADAVGGIIALTAAQAPDAPGREGEIVLEAGAYETQSATLSYGLATERAGFAFSLGGTQSEGYSAVDLPGYDEDDGFAAKQASFDAYVDVTDTLRVGLTGFYNASKGDFDPTFGLTPADVEDGEFETYQRGYRGYAELQTGALTHTLELSQFRIGRDSTNSFGTSTFEGERKKIGYLGEWDIGGGTLLSFGADRTIEEANVASDEVETGGLFAELVYAATPDLDLALSVRNDHHSEFGDFTAARGAVTWRATPDITVRASVANGYRAPSLYELYDPTYGDASLDPEESLSYDLGIEKVYANGASVSATLFKTEIDDLIVFDGTVAPFGAYAQSNGTATTEGLEIAAFLPLGARIGLSGAFTYTDARDASDDPELNVPRYDLALGLDAEITDRVSGGVTLRHVADFPDTFNADFSSVESVDDYTVVNARVAYAVTEDIEAYLRVENLFDSDYEIIPDYDAPGRSAYFGVRASF</sequence>
<dbReference type="InterPro" id="IPR037066">
    <property type="entry name" value="Plug_dom_sf"/>
</dbReference>
<keyword evidence="9 10" id="KW-0998">Cell outer membrane</keyword>
<dbReference type="Gene3D" id="2.40.170.20">
    <property type="entry name" value="TonB-dependent receptor, beta-barrel domain"/>
    <property type="match status" value="1"/>
</dbReference>
<keyword evidence="3 10" id="KW-1134">Transmembrane beta strand</keyword>
<name>A0A1N7NZV9_9RHOB</name>
<organism evidence="15 16">
    <name type="scientific">Roseivivax lentus</name>
    <dbReference type="NCBI Taxonomy" id="633194"/>
    <lineage>
        <taxon>Bacteria</taxon>
        <taxon>Pseudomonadati</taxon>
        <taxon>Pseudomonadota</taxon>
        <taxon>Alphaproteobacteria</taxon>
        <taxon>Rhodobacterales</taxon>
        <taxon>Roseobacteraceae</taxon>
        <taxon>Roseivivax</taxon>
    </lineage>
</organism>
<dbReference type="Pfam" id="PF07715">
    <property type="entry name" value="Plug"/>
    <property type="match status" value="1"/>
</dbReference>
<keyword evidence="2 10" id="KW-0813">Transport</keyword>
<dbReference type="STRING" id="633194.SAMN05421759_11178"/>
<evidence type="ECO:0000256" key="8">
    <source>
        <dbReference type="ARBA" id="ARBA00023136"/>
    </source>
</evidence>
<evidence type="ECO:0000256" key="4">
    <source>
        <dbReference type="ARBA" id="ARBA00022692"/>
    </source>
</evidence>
<dbReference type="InterPro" id="IPR039426">
    <property type="entry name" value="TonB-dep_rcpt-like"/>
</dbReference>
<accession>A0A1N7NZV9</accession>
<keyword evidence="8 10" id="KW-0472">Membrane</keyword>
<evidence type="ECO:0000313" key="16">
    <source>
        <dbReference type="Proteomes" id="UP000186684"/>
    </source>
</evidence>
<dbReference type="GO" id="GO:0015889">
    <property type="term" value="P:cobalamin transport"/>
    <property type="evidence" value="ECO:0007669"/>
    <property type="project" value="TreeGrafter"/>
</dbReference>
<dbReference type="PANTHER" id="PTHR30069">
    <property type="entry name" value="TONB-DEPENDENT OUTER MEMBRANE RECEPTOR"/>
    <property type="match status" value="1"/>
</dbReference>
<dbReference type="Proteomes" id="UP000186684">
    <property type="component" value="Unassembled WGS sequence"/>
</dbReference>
<dbReference type="Pfam" id="PF00593">
    <property type="entry name" value="TonB_dep_Rec_b-barrel"/>
    <property type="match status" value="1"/>
</dbReference>
<gene>
    <name evidence="15" type="ORF">SAMN05421759_11178</name>
</gene>
<evidence type="ECO:0000256" key="5">
    <source>
        <dbReference type="ARBA" id="ARBA00022729"/>
    </source>
</evidence>
<dbReference type="GO" id="GO:0006811">
    <property type="term" value="P:monoatomic ion transport"/>
    <property type="evidence" value="ECO:0007669"/>
    <property type="project" value="UniProtKB-KW"/>
</dbReference>
<evidence type="ECO:0000256" key="11">
    <source>
        <dbReference type="RuleBase" id="RU003357"/>
    </source>
</evidence>
<evidence type="ECO:0000313" key="15">
    <source>
        <dbReference type="EMBL" id="SIT03828.1"/>
    </source>
</evidence>
<proteinExistence type="inferred from homology"/>
<evidence type="ECO:0000256" key="10">
    <source>
        <dbReference type="PROSITE-ProRule" id="PRU01360"/>
    </source>
</evidence>
<evidence type="ECO:0000256" key="7">
    <source>
        <dbReference type="ARBA" id="ARBA00023077"/>
    </source>
</evidence>
<keyword evidence="7 11" id="KW-0798">TonB box</keyword>
<keyword evidence="5 12" id="KW-0732">Signal</keyword>
<protein>
    <submittedName>
        <fullName evidence="15">Vitamin B12 transporter</fullName>
    </submittedName>
</protein>
<comment type="subcellular location">
    <subcellularLocation>
        <location evidence="1 10">Cell outer membrane</location>
        <topology evidence="1 10">Multi-pass membrane protein</topology>
    </subcellularLocation>
</comment>
<keyword evidence="6" id="KW-0406">Ion transport</keyword>
<comment type="similarity">
    <text evidence="10 11">Belongs to the TonB-dependent receptor family.</text>
</comment>
<keyword evidence="16" id="KW-1185">Reference proteome</keyword>
<dbReference type="EMBL" id="FTOQ01000011">
    <property type="protein sequence ID" value="SIT03828.1"/>
    <property type="molecule type" value="Genomic_DNA"/>
</dbReference>
<dbReference type="GO" id="GO:0009279">
    <property type="term" value="C:cell outer membrane"/>
    <property type="evidence" value="ECO:0007669"/>
    <property type="project" value="UniProtKB-SubCell"/>
</dbReference>
<evidence type="ECO:0000256" key="2">
    <source>
        <dbReference type="ARBA" id="ARBA00022448"/>
    </source>
</evidence>
<dbReference type="InterPro" id="IPR000531">
    <property type="entry name" value="Beta-barrel_TonB"/>
</dbReference>
<keyword evidence="4 10" id="KW-0812">Transmembrane</keyword>
<reference evidence="16" key="1">
    <citation type="submission" date="2017-01" db="EMBL/GenBank/DDBJ databases">
        <authorList>
            <person name="Varghese N."/>
            <person name="Submissions S."/>
        </authorList>
    </citation>
    <scope>NUCLEOTIDE SEQUENCE [LARGE SCALE GENOMIC DNA]</scope>
    <source>
        <strain evidence="16">DSM 29430</strain>
    </source>
</reference>
<feature type="domain" description="TonB-dependent receptor plug" evidence="14">
    <location>
        <begin position="42"/>
        <end position="149"/>
    </location>
</feature>
<dbReference type="AlphaFoldDB" id="A0A1N7NZV9"/>